<dbReference type="InterPro" id="IPR032314">
    <property type="entry name" value="DUF4845"/>
</dbReference>
<accession>A0ABY0IS79</accession>
<dbReference type="Proteomes" id="UP000292136">
    <property type="component" value="Unassembled WGS sequence"/>
</dbReference>
<sequence>MLNKHQRGVSLSGLLMWSVIIVLVLITGMKVVPPVIEYVSIVKNIKAMTADSQLAGATVSDIRKAFDKRAEVGYIDVIKGSDLDISKDGSDLVISFAYAKKIPLAGPVSLYIDFQGSSKGKGG</sequence>
<evidence type="ECO:0000313" key="2">
    <source>
        <dbReference type="EMBL" id="RZT89846.1"/>
    </source>
</evidence>
<dbReference type="Pfam" id="PF16137">
    <property type="entry name" value="DUF4845"/>
    <property type="match status" value="1"/>
</dbReference>
<evidence type="ECO:0000313" key="3">
    <source>
        <dbReference type="Proteomes" id="UP000292136"/>
    </source>
</evidence>
<proteinExistence type="predicted"/>
<comment type="caution">
    <text evidence="2">The sequence shown here is derived from an EMBL/GenBank/DDBJ whole genome shotgun (WGS) entry which is preliminary data.</text>
</comment>
<keyword evidence="1" id="KW-0472">Membrane</keyword>
<organism evidence="2 3">
    <name type="scientific">Azospira oryzae</name>
    <dbReference type="NCBI Taxonomy" id="146939"/>
    <lineage>
        <taxon>Bacteria</taxon>
        <taxon>Pseudomonadati</taxon>
        <taxon>Pseudomonadota</taxon>
        <taxon>Betaproteobacteria</taxon>
        <taxon>Rhodocyclales</taxon>
        <taxon>Rhodocyclaceae</taxon>
        <taxon>Azospira</taxon>
    </lineage>
</organism>
<keyword evidence="1" id="KW-0812">Transmembrane</keyword>
<dbReference type="RefSeq" id="WP_130458489.1">
    <property type="nucleotide sequence ID" value="NZ_SHKM01000001.1"/>
</dbReference>
<feature type="transmembrane region" description="Helical" evidence="1">
    <location>
        <begin position="12"/>
        <end position="32"/>
    </location>
</feature>
<gene>
    <name evidence="2" type="ORF">EV678_0642</name>
</gene>
<keyword evidence="1" id="KW-1133">Transmembrane helix</keyword>
<protein>
    <submittedName>
        <fullName evidence="2">Uncharacterized protein DUF4845</fullName>
    </submittedName>
</protein>
<reference evidence="2 3" key="1">
    <citation type="submission" date="2019-02" db="EMBL/GenBank/DDBJ databases">
        <title>Genomic Encyclopedia of Type Strains, Phase IV (KMG-IV): sequencing the most valuable type-strain genomes for metagenomic binning, comparative biology and taxonomic classification.</title>
        <authorList>
            <person name="Goeker M."/>
        </authorList>
    </citation>
    <scope>NUCLEOTIDE SEQUENCE [LARGE SCALE GENOMIC DNA]</scope>
    <source>
        <strain evidence="2 3">DSM 21223</strain>
    </source>
</reference>
<keyword evidence="3" id="KW-1185">Reference proteome</keyword>
<dbReference type="EMBL" id="SHKM01000001">
    <property type="protein sequence ID" value="RZT89846.1"/>
    <property type="molecule type" value="Genomic_DNA"/>
</dbReference>
<evidence type="ECO:0000256" key="1">
    <source>
        <dbReference type="SAM" id="Phobius"/>
    </source>
</evidence>
<name>A0ABY0IS79_9RHOO</name>